<dbReference type="AlphaFoldDB" id="A0A2T6B225"/>
<evidence type="ECO:0000313" key="3">
    <source>
        <dbReference type="EMBL" id="PTX50075.1"/>
    </source>
</evidence>
<comment type="caution">
    <text evidence="3">The sequence shown here is derived from an EMBL/GenBank/DDBJ whole genome shotgun (WGS) entry which is preliminary data.</text>
</comment>
<evidence type="ECO:0000259" key="2">
    <source>
        <dbReference type="Pfam" id="PF13280"/>
    </source>
</evidence>
<dbReference type="PANTHER" id="PTHR34580:SF3">
    <property type="entry name" value="PROTEIN PAFB"/>
    <property type="match status" value="1"/>
</dbReference>
<dbReference type="OrthoDB" id="9807255at2"/>
<dbReference type="PANTHER" id="PTHR34580">
    <property type="match status" value="1"/>
</dbReference>
<dbReference type="Gene3D" id="1.10.10.10">
    <property type="entry name" value="Winged helix-like DNA-binding domain superfamily/Winged helix DNA-binding domain"/>
    <property type="match status" value="1"/>
</dbReference>
<dbReference type="InterPro" id="IPR051534">
    <property type="entry name" value="CBASS_pafABC_assoc_protein"/>
</dbReference>
<dbReference type="InterPro" id="IPR026881">
    <property type="entry name" value="WYL_dom"/>
</dbReference>
<dbReference type="InterPro" id="IPR036390">
    <property type="entry name" value="WH_DNA-bd_sf"/>
</dbReference>
<accession>A0A2T6B225</accession>
<dbReference type="Pfam" id="PF08279">
    <property type="entry name" value="HTH_11"/>
    <property type="match status" value="1"/>
</dbReference>
<dbReference type="RefSeq" id="WP_108128989.1">
    <property type="nucleotide sequence ID" value="NZ_QBKP01000006.1"/>
</dbReference>
<protein>
    <submittedName>
        <fullName evidence="3">WYL domain-containing protein</fullName>
    </submittedName>
</protein>
<dbReference type="InterPro" id="IPR013196">
    <property type="entry name" value="HTH_11"/>
</dbReference>
<dbReference type="SUPFAM" id="SSF46785">
    <property type="entry name" value="Winged helix' DNA-binding domain"/>
    <property type="match status" value="1"/>
</dbReference>
<dbReference type="EMBL" id="QBKP01000006">
    <property type="protein sequence ID" value="PTX50075.1"/>
    <property type="molecule type" value="Genomic_DNA"/>
</dbReference>
<evidence type="ECO:0000259" key="1">
    <source>
        <dbReference type="Pfam" id="PF08279"/>
    </source>
</evidence>
<keyword evidence="4" id="KW-1185">Reference proteome</keyword>
<dbReference type="Pfam" id="PF13280">
    <property type="entry name" value="WYL"/>
    <property type="match status" value="1"/>
</dbReference>
<organism evidence="3 4">
    <name type="scientific">Gemmobacter caeni</name>
    <dbReference type="NCBI Taxonomy" id="589035"/>
    <lineage>
        <taxon>Bacteria</taxon>
        <taxon>Pseudomonadati</taxon>
        <taxon>Pseudomonadota</taxon>
        <taxon>Alphaproteobacteria</taxon>
        <taxon>Rhodobacterales</taxon>
        <taxon>Paracoccaceae</taxon>
        <taxon>Gemmobacter</taxon>
    </lineage>
</organism>
<feature type="domain" description="Helix-turn-helix type 11" evidence="1">
    <location>
        <begin position="6"/>
        <end position="59"/>
    </location>
</feature>
<dbReference type="PROSITE" id="PS52050">
    <property type="entry name" value="WYL"/>
    <property type="match status" value="1"/>
</dbReference>
<feature type="domain" description="WYL" evidence="2">
    <location>
        <begin position="137"/>
        <end position="203"/>
    </location>
</feature>
<proteinExistence type="predicted"/>
<sequence>MARSDRLFRLLDALRRLPPPATAARLAEELEVSPRTLYRDIASLRAAGARIEGEAGVGYTLTEDPALPPQMFTRMEVEALMLGLAEIRLAGDPALARAAETAAARIIATLPERVQRQALHAAQEIYRFEPRQPAPPHLGLIREAIWAECALDLRYEDNAGQNSQRRIWPLSVVWLDKSLMLLAWCCLRNDFRRFKLHQMSEVTQSDESFRPRRVPLLRAFHTRLRGQGKAQIR</sequence>
<evidence type="ECO:0000313" key="4">
    <source>
        <dbReference type="Proteomes" id="UP000244224"/>
    </source>
</evidence>
<dbReference type="InterPro" id="IPR036388">
    <property type="entry name" value="WH-like_DNA-bd_sf"/>
</dbReference>
<reference evidence="3 4" key="1">
    <citation type="submission" date="2018-04" db="EMBL/GenBank/DDBJ databases">
        <title>Genomic Encyclopedia of Archaeal and Bacterial Type Strains, Phase II (KMG-II): from individual species to whole genera.</title>
        <authorList>
            <person name="Goeker M."/>
        </authorList>
    </citation>
    <scope>NUCLEOTIDE SEQUENCE [LARGE SCALE GENOMIC DNA]</scope>
    <source>
        <strain evidence="3 4">DSM 21823</strain>
    </source>
</reference>
<dbReference type="Proteomes" id="UP000244224">
    <property type="component" value="Unassembled WGS sequence"/>
</dbReference>
<name>A0A2T6B225_9RHOB</name>
<gene>
    <name evidence="3" type="ORF">C8N34_106257</name>
</gene>